<dbReference type="EMBL" id="BOMW01000045">
    <property type="protein sequence ID" value="GIF07114.1"/>
    <property type="molecule type" value="Genomic_DNA"/>
</dbReference>
<sequence length="96" mass="11189">MRTPRSGDVLAITRQASVQFQIPFQFRVIRMLDLITYEGWIWLDGYQLNSAGDAIDRRSIFVQIHGLRWVGDTTPRPRNDRTGPYRRPESPSRRAS</sequence>
<evidence type="ECO:0000256" key="1">
    <source>
        <dbReference type="SAM" id="MobiDB-lite"/>
    </source>
</evidence>
<keyword evidence="3" id="KW-1185">Reference proteome</keyword>
<name>A0A919N9N9_9ACTN</name>
<accession>A0A919N9N9</accession>
<feature type="compositionally biased region" description="Basic and acidic residues" evidence="1">
    <location>
        <begin position="75"/>
        <end position="96"/>
    </location>
</feature>
<evidence type="ECO:0000313" key="3">
    <source>
        <dbReference type="Proteomes" id="UP000629619"/>
    </source>
</evidence>
<protein>
    <submittedName>
        <fullName evidence="2">Uncharacterized protein</fullName>
    </submittedName>
</protein>
<dbReference type="AlphaFoldDB" id="A0A919N9N9"/>
<evidence type="ECO:0000313" key="2">
    <source>
        <dbReference type="EMBL" id="GIF07114.1"/>
    </source>
</evidence>
<gene>
    <name evidence="2" type="ORF">Asi03nite_46520</name>
</gene>
<feature type="region of interest" description="Disordered" evidence="1">
    <location>
        <begin position="71"/>
        <end position="96"/>
    </location>
</feature>
<proteinExistence type="predicted"/>
<dbReference type="RefSeq" id="WP_239102868.1">
    <property type="nucleotide sequence ID" value="NZ_BOMW01000045.1"/>
</dbReference>
<organism evidence="2 3">
    <name type="scientific">Actinoplanes siamensis</name>
    <dbReference type="NCBI Taxonomy" id="1223317"/>
    <lineage>
        <taxon>Bacteria</taxon>
        <taxon>Bacillati</taxon>
        <taxon>Actinomycetota</taxon>
        <taxon>Actinomycetes</taxon>
        <taxon>Micromonosporales</taxon>
        <taxon>Micromonosporaceae</taxon>
        <taxon>Actinoplanes</taxon>
    </lineage>
</organism>
<comment type="caution">
    <text evidence="2">The sequence shown here is derived from an EMBL/GenBank/DDBJ whole genome shotgun (WGS) entry which is preliminary data.</text>
</comment>
<dbReference type="Proteomes" id="UP000629619">
    <property type="component" value="Unassembled WGS sequence"/>
</dbReference>
<reference evidence="2" key="1">
    <citation type="submission" date="2021-01" db="EMBL/GenBank/DDBJ databases">
        <title>Whole genome shotgun sequence of Actinoplanes siamensis NBRC 109076.</title>
        <authorList>
            <person name="Komaki H."/>
            <person name="Tamura T."/>
        </authorList>
    </citation>
    <scope>NUCLEOTIDE SEQUENCE</scope>
    <source>
        <strain evidence="2">NBRC 109076</strain>
    </source>
</reference>